<evidence type="ECO:0000313" key="5">
    <source>
        <dbReference type="Proteomes" id="UP001154282"/>
    </source>
</evidence>
<evidence type="ECO:0000256" key="2">
    <source>
        <dbReference type="ARBA" id="ARBA00023002"/>
    </source>
</evidence>
<dbReference type="InterPro" id="IPR045000">
    <property type="entry name" value="TR"/>
</dbReference>
<dbReference type="FunFam" id="3.40.50.720:FF:000084">
    <property type="entry name" value="Short-chain dehydrogenase reductase"/>
    <property type="match status" value="1"/>
</dbReference>
<comment type="similarity">
    <text evidence="3">Belongs to the short-chain dehydrogenases/reductases (SDR) family. SDR65C subfamily.</text>
</comment>
<dbReference type="PRINTS" id="PR00081">
    <property type="entry name" value="GDHRDH"/>
</dbReference>
<keyword evidence="5" id="KW-1185">Reference proteome</keyword>
<dbReference type="AlphaFoldDB" id="A0AAV0Q699"/>
<dbReference type="InterPro" id="IPR036291">
    <property type="entry name" value="NAD(P)-bd_dom_sf"/>
</dbReference>
<dbReference type="InterPro" id="IPR002347">
    <property type="entry name" value="SDR_fam"/>
</dbReference>
<protein>
    <submittedName>
        <fullName evidence="4">Uncharacterized protein</fullName>
    </submittedName>
</protein>
<evidence type="ECO:0000313" key="4">
    <source>
        <dbReference type="EMBL" id="CAI0539923.1"/>
    </source>
</evidence>
<dbReference type="PANTHER" id="PTHR42898:SF6">
    <property type="entry name" value="NADP-DEPENDENT MANNITOL DEHYDROGENASE"/>
    <property type="match status" value="1"/>
</dbReference>
<proteinExistence type="inferred from homology"/>
<dbReference type="GO" id="GO:0016491">
    <property type="term" value="F:oxidoreductase activity"/>
    <property type="evidence" value="ECO:0007669"/>
    <property type="project" value="UniProtKB-KW"/>
</dbReference>
<keyword evidence="2" id="KW-0560">Oxidoreductase</keyword>
<reference evidence="4" key="1">
    <citation type="submission" date="2022-08" db="EMBL/GenBank/DDBJ databases">
        <authorList>
            <person name="Gutierrez-Valencia J."/>
        </authorList>
    </citation>
    <scope>NUCLEOTIDE SEQUENCE</scope>
</reference>
<dbReference type="Proteomes" id="UP001154282">
    <property type="component" value="Unassembled WGS sequence"/>
</dbReference>
<dbReference type="PANTHER" id="PTHR42898">
    <property type="entry name" value="TROPINONE REDUCTASE"/>
    <property type="match status" value="1"/>
</dbReference>
<dbReference type="EMBL" id="CAMGYJ010000009">
    <property type="protein sequence ID" value="CAI0539923.1"/>
    <property type="molecule type" value="Genomic_DNA"/>
</dbReference>
<comment type="caution">
    <text evidence="4">The sequence shown here is derived from an EMBL/GenBank/DDBJ whole genome shotgun (WGS) entry which is preliminary data.</text>
</comment>
<keyword evidence="1" id="KW-0521">NADP</keyword>
<gene>
    <name evidence="4" type="ORF">LITE_LOCUS41474</name>
</gene>
<dbReference type="Pfam" id="PF13561">
    <property type="entry name" value="adh_short_C2"/>
    <property type="match status" value="1"/>
</dbReference>
<evidence type="ECO:0000256" key="1">
    <source>
        <dbReference type="ARBA" id="ARBA00022857"/>
    </source>
</evidence>
<name>A0AAV0Q699_9ROSI</name>
<organism evidence="4 5">
    <name type="scientific">Linum tenue</name>
    <dbReference type="NCBI Taxonomy" id="586396"/>
    <lineage>
        <taxon>Eukaryota</taxon>
        <taxon>Viridiplantae</taxon>
        <taxon>Streptophyta</taxon>
        <taxon>Embryophyta</taxon>
        <taxon>Tracheophyta</taxon>
        <taxon>Spermatophyta</taxon>
        <taxon>Magnoliopsida</taxon>
        <taxon>eudicotyledons</taxon>
        <taxon>Gunneridae</taxon>
        <taxon>Pentapetalae</taxon>
        <taxon>rosids</taxon>
        <taxon>fabids</taxon>
        <taxon>Malpighiales</taxon>
        <taxon>Linaceae</taxon>
        <taxon>Linum</taxon>
    </lineage>
</organism>
<dbReference type="SUPFAM" id="SSF51735">
    <property type="entry name" value="NAD(P)-binding Rossmann-fold domains"/>
    <property type="match status" value="1"/>
</dbReference>
<sequence>MGEGGSSIASLNKWSLDGMTALVTGGTKGIGAAIVEELAKLGATVHTCSRSQEELNQRINGWREKGFDKITGSVCDVSSRAQREKLMDAVSSLFSGSLNILVNNAARGLYKPTTEVTAEELSSVWETNFESGFHLCQLAHPLLKSSGSGSIVFISSVGGSTSLPCLSAYNASKVDSKLNIWCVENVGAIDQLTRNLACEWAKDNIRTNSVAPWYTRTPMVAEAFENEAFLAAVVNRTPLRRIAEPEEVSPLVAFLCMPAACYITGQVIFVDGGLTVNGFSM</sequence>
<accession>A0AAV0Q699</accession>
<dbReference type="Gene3D" id="3.40.50.720">
    <property type="entry name" value="NAD(P)-binding Rossmann-like Domain"/>
    <property type="match status" value="1"/>
</dbReference>
<evidence type="ECO:0000256" key="3">
    <source>
        <dbReference type="ARBA" id="ARBA00025714"/>
    </source>
</evidence>